<dbReference type="OrthoDB" id="9806925at2"/>
<keyword evidence="11 18" id="KW-0413">Isomerase</keyword>
<evidence type="ECO:0000256" key="4">
    <source>
        <dbReference type="ARBA" id="ARBA00009524"/>
    </source>
</evidence>
<dbReference type="Pfam" id="PF03853">
    <property type="entry name" value="YjeF_N"/>
    <property type="match status" value="1"/>
</dbReference>
<keyword evidence="7 17" id="KW-0067">ATP-binding</keyword>
<gene>
    <name evidence="18" type="primary">nnrE</name>
    <name evidence="17" type="synonym">nnrD</name>
    <name evidence="22" type="ORF">GPUN_1749</name>
</gene>
<feature type="binding site" evidence="18">
    <location>
        <position position="168"/>
    </location>
    <ligand>
        <name>K(+)</name>
        <dbReference type="ChEBI" id="CHEBI:29103"/>
    </ligand>
</feature>
<comment type="function">
    <text evidence="18">Catalyzes the epimerization of the S- and R-forms of NAD(P)HX, a damaged form of NAD(P)H that is a result of enzymatic or heat-dependent hydration. This is a prerequisite for the S-specific NAD(P)H-hydrate dehydratase to allow the repair of both epimers of NAD(P)HX.</text>
</comment>
<dbReference type="PANTHER" id="PTHR12592:SF0">
    <property type="entry name" value="ATP-DEPENDENT (S)-NAD(P)H-HYDRATE DEHYDRATASE"/>
    <property type="match status" value="1"/>
</dbReference>
<feature type="domain" description="YjeF N-terminal" evidence="21">
    <location>
        <begin position="20"/>
        <end position="222"/>
    </location>
</feature>
<comment type="subunit">
    <text evidence="17">Homotetramer.</text>
</comment>
<name>H5TC38_9ALTE</name>
<comment type="catalytic activity">
    <reaction evidence="15 17 19">
        <text>(6S)-NADHX + ADP = AMP + phosphate + NADH + H(+)</text>
        <dbReference type="Rhea" id="RHEA:32223"/>
        <dbReference type="ChEBI" id="CHEBI:15378"/>
        <dbReference type="ChEBI" id="CHEBI:43474"/>
        <dbReference type="ChEBI" id="CHEBI:57945"/>
        <dbReference type="ChEBI" id="CHEBI:64074"/>
        <dbReference type="ChEBI" id="CHEBI:456215"/>
        <dbReference type="ChEBI" id="CHEBI:456216"/>
        <dbReference type="EC" id="4.2.1.136"/>
    </reaction>
</comment>
<dbReference type="SUPFAM" id="SSF64153">
    <property type="entry name" value="YjeF N-terminal domain-like"/>
    <property type="match status" value="1"/>
</dbReference>
<sequence>MLQEKFNHSLTQKLYRTDQVRMHEQAAAKTLGIDMFSLMQRAGACVYQHCVTLFPNVDNYLVVVGSGNNAGDGYVAALSAYNAGKNVRLCAVQTNKEVAGDVKRAQVDWLACGGKVEGLTKAFVDKADIIIDGLLGTGISGAVRPDFAQAITLVNNSNKPVVSIDLPSGLDANTGAALGKCIVASATVTFVGIKLGLTTSTGIEACGQLIFEDLGIGKAFASIAKSDASALDLKYLKGLAPRSVNSHKGTHGRLLCVGGNEGMSGAIRMTSEAALRAGAGLVKVFTHQNSIVQISAGRPELMVVSSGLKEMLKWASCIVIGPGLGQDEWGKQAFDAVMLHCQHTSKPIVIDADALNLAALDTEFVTLRDSIITPHVGEAARLLNVSIAEVEANRFDFARRCSIRYKATCVLKGAGSIVDNQRHAWVCRHGNPGMATGGTGDVLAGILGSLMAQGLSKDMACLYGVSIHAKAGDIVAQKYGQRGLLASDLFATVRLLINEKE</sequence>
<comment type="cofactor">
    <cofactor evidence="17">
        <name>Mg(2+)</name>
        <dbReference type="ChEBI" id="CHEBI:18420"/>
    </cofactor>
</comment>
<dbReference type="Proteomes" id="UP000053586">
    <property type="component" value="Unassembled WGS sequence"/>
</dbReference>
<comment type="similarity">
    <text evidence="3 19">In the N-terminal section; belongs to the NnrE/AIBP family.</text>
</comment>
<evidence type="ECO:0000256" key="1">
    <source>
        <dbReference type="ARBA" id="ARBA00000013"/>
    </source>
</evidence>
<dbReference type="SUPFAM" id="SSF53613">
    <property type="entry name" value="Ribokinase-like"/>
    <property type="match status" value="1"/>
</dbReference>
<evidence type="ECO:0000256" key="7">
    <source>
        <dbReference type="ARBA" id="ARBA00022840"/>
    </source>
</evidence>
<evidence type="ECO:0000313" key="23">
    <source>
        <dbReference type="Proteomes" id="UP000053586"/>
    </source>
</evidence>
<keyword evidence="23" id="KW-1185">Reference proteome</keyword>
<keyword evidence="6 17" id="KW-0547">Nucleotide-binding</keyword>
<comment type="catalytic activity">
    <reaction evidence="1 18 19">
        <text>(6R)-NADHX = (6S)-NADHX</text>
        <dbReference type="Rhea" id="RHEA:32215"/>
        <dbReference type="ChEBI" id="CHEBI:64074"/>
        <dbReference type="ChEBI" id="CHEBI:64075"/>
        <dbReference type="EC" id="5.1.99.6"/>
    </reaction>
</comment>
<evidence type="ECO:0000256" key="17">
    <source>
        <dbReference type="HAMAP-Rule" id="MF_01965"/>
    </source>
</evidence>
<dbReference type="PROSITE" id="PS51383">
    <property type="entry name" value="YJEF_C_3"/>
    <property type="match status" value="1"/>
</dbReference>
<evidence type="ECO:0000256" key="5">
    <source>
        <dbReference type="ARBA" id="ARBA00022723"/>
    </source>
</evidence>
<evidence type="ECO:0000256" key="14">
    <source>
        <dbReference type="ARBA" id="ARBA00025153"/>
    </source>
</evidence>
<proteinExistence type="inferred from homology"/>
<comment type="similarity">
    <text evidence="4 19">In the C-terminal section; belongs to the NnrD/CARKD family.</text>
</comment>
<reference evidence="22 23" key="2">
    <citation type="journal article" date="2017" name="Antonie Van Leeuwenhoek">
        <title>Rhizobium rhizosphaerae sp. nov., a novel species isolated from rice rhizosphere.</title>
        <authorList>
            <person name="Zhao J.J."/>
            <person name="Zhang J."/>
            <person name="Zhang R.J."/>
            <person name="Zhang C.W."/>
            <person name="Yin H.Q."/>
            <person name="Zhang X.X."/>
        </authorList>
    </citation>
    <scope>NUCLEOTIDE SEQUENCE [LARGE SCALE GENOMIC DNA]</scope>
    <source>
        <strain evidence="22 23">ACAM 611</strain>
    </source>
</reference>
<dbReference type="eggNOG" id="COG0062">
    <property type="taxonomic scope" value="Bacteria"/>
</dbReference>
<dbReference type="InterPro" id="IPR029056">
    <property type="entry name" value="Ribokinase-like"/>
</dbReference>
<reference evidence="22 23" key="1">
    <citation type="journal article" date="2012" name="J. Bacteriol.">
        <title>Genome sequence of proteorhodopsin-containing sea ice bacterium Glaciecola punicea ACAM 611T.</title>
        <authorList>
            <person name="Qin Q.-L."/>
            <person name="Xie B.-B."/>
            <person name="Shu Y.-L."/>
            <person name="Rong J.-C."/>
            <person name="Zhao D.-L."/>
            <person name="Zhang X.-Y."/>
            <person name="Chen X.-L."/>
            <person name="Zhou B.-C."/>
            <person name="Zhanga Y.-Z."/>
        </authorList>
    </citation>
    <scope>NUCLEOTIDE SEQUENCE [LARGE SCALE GENOMIC DNA]</scope>
    <source>
        <strain evidence="22 23">ACAM 611</strain>
    </source>
</reference>
<comment type="function">
    <text evidence="14 19">Bifunctional enzyme that catalyzes the epimerization of the S- and R-forms of NAD(P)HX and the dehydration of the S-form of NAD(P)HX at the expense of ADP, which is converted to AMP. This allows the repair of both epimers of NAD(P)HX, a damaged form of NAD(P)H that is a result of enzymatic or heat-dependent hydration.</text>
</comment>
<dbReference type="Gene3D" id="3.40.50.10260">
    <property type="entry name" value="YjeF N-terminal domain"/>
    <property type="match status" value="1"/>
</dbReference>
<evidence type="ECO:0000256" key="13">
    <source>
        <dbReference type="ARBA" id="ARBA00023268"/>
    </source>
</evidence>
<evidence type="ECO:0000256" key="8">
    <source>
        <dbReference type="ARBA" id="ARBA00022857"/>
    </source>
</evidence>
<keyword evidence="13" id="KW-0511">Multifunctional enzyme</keyword>
<dbReference type="Pfam" id="PF01256">
    <property type="entry name" value="Carb_kinase"/>
    <property type="match status" value="1"/>
</dbReference>
<feature type="binding site" evidence="18">
    <location>
        <position position="69"/>
    </location>
    <ligand>
        <name>K(+)</name>
        <dbReference type="ChEBI" id="CHEBI:29103"/>
    </ligand>
</feature>
<evidence type="ECO:0000259" key="21">
    <source>
        <dbReference type="PROSITE" id="PS51385"/>
    </source>
</evidence>
<comment type="catalytic activity">
    <reaction evidence="2 18 19">
        <text>(6R)-NADPHX = (6S)-NADPHX</text>
        <dbReference type="Rhea" id="RHEA:32227"/>
        <dbReference type="ChEBI" id="CHEBI:64076"/>
        <dbReference type="ChEBI" id="CHEBI:64077"/>
        <dbReference type="EC" id="5.1.99.6"/>
    </reaction>
</comment>
<evidence type="ECO:0000313" key="22">
    <source>
        <dbReference type="EMBL" id="GAB55865.1"/>
    </source>
</evidence>
<evidence type="ECO:0000256" key="2">
    <source>
        <dbReference type="ARBA" id="ARBA00000909"/>
    </source>
</evidence>
<dbReference type="GO" id="GO:0110051">
    <property type="term" value="P:metabolite repair"/>
    <property type="evidence" value="ECO:0007669"/>
    <property type="project" value="TreeGrafter"/>
</dbReference>
<organism evidence="22 23">
    <name type="scientific">Glaciecola punicea ACAM 611</name>
    <dbReference type="NCBI Taxonomy" id="1121923"/>
    <lineage>
        <taxon>Bacteria</taxon>
        <taxon>Pseudomonadati</taxon>
        <taxon>Pseudomonadota</taxon>
        <taxon>Gammaproteobacteria</taxon>
        <taxon>Alteromonadales</taxon>
        <taxon>Alteromonadaceae</taxon>
        <taxon>Glaciecola</taxon>
    </lineage>
</organism>
<dbReference type="NCBIfam" id="TIGR00197">
    <property type="entry name" value="yjeF_nterm"/>
    <property type="match status" value="1"/>
</dbReference>
<comment type="caution">
    <text evidence="18">Lacks conserved residue(s) required for the propagation of feature annotation.</text>
</comment>
<dbReference type="GO" id="GO:0046872">
    <property type="term" value="F:metal ion binding"/>
    <property type="evidence" value="ECO:0007669"/>
    <property type="project" value="UniProtKB-UniRule"/>
</dbReference>
<dbReference type="PIRSF" id="PIRSF017184">
    <property type="entry name" value="Nnr"/>
    <property type="match status" value="1"/>
</dbReference>
<dbReference type="HAMAP" id="MF_01966">
    <property type="entry name" value="NADHX_epimerase"/>
    <property type="match status" value="1"/>
</dbReference>
<comment type="caution">
    <text evidence="22">The sequence shown here is derived from an EMBL/GenBank/DDBJ whole genome shotgun (WGS) entry which is preliminary data.</text>
</comment>
<comment type="catalytic activity">
    <reaction evidence="16 17 19">
        <text>(6S)-NADPHX + ADP = AMP + phosphate + NADPH + H(+)</text>
        <dbReference type="Rhea" id="RHEA:32235"/>
        <dbReference type="ChEBI" id="CHEBI:15378"/>
        <dbReference type="ChEBI" id="CHEBI:43474"/>
        <dbReference type="ChEBI" id="CHEBI:57783"/>
        <dbReference type="ChEBI" id="CHEBI:64076"/>
        <dbReference type="ChEBI" id="CHEBI:456215"/>
        <dbReference type="ChEBI" id="CHEBI:456216"/>
        <dbReference type="EC" id="4.2.1.136"/>
    </reaction>
</comment>
<evidence type="ECO:0000256" key="10">
    <source>
        <dbReference type="ARBA" id="ARBA00023027"/>
    </source>
</evidence>
<accession>H5TC38</accession>
<evidence type="ECO:0000256" key="6">
    <source>
        <dbReference type="ARBA" id="ARBA00022741"/>
    </source>
</evidence>
<protein>
    <recommendedName>
        <fullName evidence="19">Bifunctional NAD(P)H-hydrate repair enzyme</fullName>
    </recommendedName>
    <alternativeName>
        <fullName evidence="19">Nicotinamide nucleotide repair protein</fullName>
    </alternativeName>
    <domain>
        <recommendedName>
            <fullName evidence="19">ADP-dependent (S)-NAD(P)H-hydrate dehydratase</fullName>
            <ecNumber evidence="19">4.2.1.136</ecNumber>
        </recommendedName>
        <alternativeName>
            <fullName evidence="19">ADP-dependent NAD(P)HX dehydratase</fullName>
        </alternativeName>
    </domain>
    <domain>
        <recommendedName>
            <fullName evidence="19">NAD(P)H-hydrate epimerase</fullName>
            <ecNumber evidence="19">5.1.99.6</ecNumber>
        </recommendedName>
    </domain>
</protein>
<comment type="similarity">
    <text evidence="18">Belongs to the NnrE/AIBP family.</text>
</comment>
<evidence type="ECO:0000256" key="19">
    <source>
        <dbReference type="PIRNR" id="PIRNR017184"/>
    </source>
</evidence>
<keyword evidence="8 17" id="KW-0521">NADP</keyword>
<comment type="cofactor">
    <cofactor evidence="18 19">
        <name>K(+)</name>
        <dbReference type="ChEBI" id="CHEBI:29103"/>
    </cofactor>
    <text evidence="18 19">Binds 1 potassium ion per subunit.</text>
</comment>
<comment type="function">
    <text evidence="17">Catalyzes the dehydration of the S-form of NAD(P)HX at the expense of ADP, which is converted to AMP. Together with NAD(P)HX epimerase, which catalyzes the epimerization of the S- and R-forms, the enzyme allows the repair of both epimers of NAD(P)HX, a damaged form of NAD(P)H that is a result of enzymatic or heat-dependent hydration.</text>
</comment>
<dbReference type="InterPro" id="IPR036652">
    <property type="entry name" value="YjeF_N_dom_sf"/>
</dbReference>
<feature type="binding site" evidence="17">
    <location>
        <position position="266"/>
    </location>
    <ligand>
        <name>(6S)-NADPHX</name>
        <dbReference type="ChEBI" id="CHEBI:64076"/>
    </ligand>
</feature>
<evidence type="ECO:0000256" key="18">
    <source>
        <dbReference type="HAMAP-Rule" id="MF_01966"/>
    </source>
</evidence>
<dbReference type="InterPro" id="IPR004443">
    <property type="entry name" value="YjeF_N_dom"/>
</dbReference>
<dbReference type="Gene3D" id="3.40.1190.20">
    <property type="match status" value="1"/>
</dbReference>
<dbReference type="eggNOG" id="COG0063">
    <property type="taxonomic scope" value="Bacteria"/>
</dbReference>
<feature type="binding site" evidence="17">
    <location>
        <position position="375"/>
    </location>
    <ligand>
        <name>(6S)-NADPHX</name>
        <dbReference type="ChEBI" id="CHEBI:64076"/>
    </ligand>
</feature>
<dbReference type="EMBL" id="BAET01000018">
    <property type="protein sequence ID" value="GAB55865.1"/>
    <property type="molecule type" value="Genomic_DNA"/>
</dbReference>
<feature type="binding site" evidence="18">
    <location>
        <position position="132"/>
    </location>
    <ligand>
        <name>K(+)</name>
        <dbReference type="ChEBI" id="CHEBI:29103"/>
    </ligand>
</feature>
<keyword evidence="10 17" id="KW-0520">NAD</keyword>
<dbReference type="InterPro" id="IPR000631">
    <property type="entry name" value="CARKD"/>
</dbReference>
<dbReference type="PROSITE" id="PS51385">
    <property type="entry name" value="YJEF_N"/>
    <property type="match status" value="1"/>
</dbReference>
<evidence type="ECO:0000256" key="12">
    <source>
        <dbReference type="ARBA" id="ARBA00023239"/>
    </source>
</evidence>
<feature type="binding site" evidence="17">
    <location>
        <position position="440"/>
    </location>
    <ligand>
        <name>AMP</name>
        <dbReference type="ChEBI" id="CHEBI:456215"/>
    </ligand>
</feature>
<dbReference type="EC" id="5.1.99.6" evidence="19"/>
<dbReference type="EC" id="4.2.1.136" evidence="19"/>
<dbReference type="GO" id="GO:0005524">
    <property type="term" value="F:ATP binding"/>
    <property type="evidence" value="ECO:0007669"/>
    <property type="project" value="UniProtKB-UniRule"/>
</dbReference>
<dbReference type="InterPro" id="IPR017953">
    <property type="entry name" value="Carbohydrate_kinase_pred_CS"/>
</dbReference>
<evidence type="ECO:0000259" key="20">
    <source>
        <dbReference type="PROSITE" id="PS51383"/>
    </source>
</evidence>
<comment type="similarity">
    <text evidence="17">Belongs to the NnrD/CARKD family.</text>
</comment>
<feature type="binding site" evidence="18">
    <location>
        <position position="165"/>
    </location>
    <ligand>
        <name>(6S)-NADPHX</name>
        <dbReference type="ChEBI" id="CHEBI:64076"/>
    </ligand>
</feature>
<dbReference type="STRING" id="56804.BAE46_07480"/>
<feature type="binding site" evidence="18">
    <location>
        <begin position="136"/>
        <end position="142"/>
    </location>
    <ligand>
        <name>(6S)-NADPHX</name>
        <dbReference type="ChEBI" id="CHEBI:64076"/>
    </ligand>
</feature>
<evidence type="ECO:0000256" key="15">
    <source>
        <dbReference type="ARBA" id="ARBA00048238"/>
    </source>
</evidence>
<keyword evidence="12 17" id="KW-0456">Lyase</keyword>
<dbReference type="AlphaFoldDB" id="H5TC38"/>
<evidence type="ECO:0000256" key="9">
    <source>
        <dbReference type="ARBA" id="ARBA00022958"/>
    </source>
</evidence>
<dbReference type="NCBIfam" id="TIGR00196">
    <property type="entry name" value="yjeF_cterm"/>
    <property type="match status" value="1"/>
</dbReference>
<evidence type="ECO:0000256" key="11">
    <source>
        <dbReference type="ARBA" id="ARBA00023235"/>
    </source>
</evidence>
<dbReference type="RefSeq" id="WP_006005407.1">
    <property type="nucleotide sequence ID" value="NZ_BAET01000018.1"/>
</dbReference>
<feature type="binding site" evidence="17">
    <location>
        <position position="441"/>
    </location>
    <ligand>
        <name>(6S)-NADPHX</name>
        <dbReference type="ChEBI" id="CHEBI:64076"/>
    </ligand>
</feature>
<dbReference type="CDD" id="cd01171">
    <property type="entry name" value="YXKO-related"/>
    <property type="match status" value="1"/>
</dbReference>
<dbReference type="PANTHER" id="PTHR12592">
    <property type="entry name" value="ATP-DEPENDENT (S)-NAD(P)H-HYDRATE DEHYDRATASE FAMILY MEMBER"/>
    <property type="match status" value="1"/>
</dbReference>
<feature type="binding site" evidence="17">
    <location>
        <position position="323"/>
    </location>
    <ligand>
        <name>(6S)-NADPHX</name>
        <dbReference type="ChEBI" id="CHEBI:64076"/>
    </ligand>
</feature>
<keyword evidence="9 18" id="KW-0630">Potassium</keyword>
<dbReference type="HAMAP" id="MF_01965">
    <property type="entry name" value="NADHX_dehydratase"/>
    <property type="match status" value="1"/>
</dbReference>
<dbReference type="PROSITE" id="PS01050">
    <property type="entry name" value="YJEF_C_2"/>
    <property type="match status" value="1"/>
</dbReference>
<dbReference type="InterPro" id="IPR030677">
    <property type="entry name" value="Nnr"/>
</dbReference>
<dbReference type="GO" id="GO:0046496">
    <property type="term" value="P:nicotinamide nucleotide metabolic process"/>
    <property type="evidence" value="ECO:0007669"/>
    <property type="project" value="UniProtKB-UniRule"/>
</dbReference>
<feature type="binding site" evidence="17">
    <location>
        <begin position="412"/>
        <end position="416"/>
    </location>
    <ligand>
        <name>AMP</name>
        <dbReference type="ChEBI" id="CHEBI:456215"/>
    </ligand>
</feature>
<feature type="domain" description="YjeF C-terminal" evidence="20">
    <location>
        <begin position="231"/>
        <end position="500"/>
    </location>
</feature>
<dbReference type="GO" id="GO:0052856">
    <property type="term" value="F:NAD(P)HX epimerase activity"/>
    <property type="evidence" value="ECO:0007669"/>
    <property type="project" value="UniProtKB-UniRule"/>
</dbReference>
<dbReference type="GO" id="GO:0052855">
    <property type="term" value="F:ADP-dependent NAD(P)H-hydrate dehydratase activity"/>
    <property type="evidence" value="ECO:0007669"/>
    <property type="project" value="UniProtKB-UniRule"/>
</dbReference>
<evidence type="ECO:0000256" key="3">
    <source>
        <dbReference type="ARBA" id="ARBA00006001"/>
    </source>
</evidence>
<evidence type="ECO:0000256" key="16">
    <source>
        <dbReference type="ARBA" id="ARBA00049209"/>
    </source>
</evidence>
<keyword evidence="5 18" id="KW-0479">Metal-binding</keyword>